<sequence>MSSRTPSSESPRFRPPSPTRKRGFRNSRRSEYESLVIDFGDDFDVFPDWTAVELRSPFRTLTAESARHLRTLIESE</sequence>
<accession>A0A2P8DFK6</accession>
<evidence type="ECO:0000313" key="3">
    <source>
        <dbReference type="Proteomes" id="UP000240542"/>
    </source>
</evidence>
<reference evidence="2 3" key="1">
    <citation type="submission" date="2018-03" db="EMBL/GenBank/DDBJ databases">
        <title>Genomic Encyclopedia of Archaeal and Bacterial Type Strains, Phase II (KMG-II): from individual species to whole genera.</title>
        <authorList>
            <person name="Goeker M."/>
        </authorList>
    </citation>
    <scope>NUCLEOTIDE SEQUENCE [LARGE SCALE GENOMIC DNA]</scope>
    <source>
        <strain evidence="2 3">DSM 45312</strain>
    </source>
</reference>
<gene>
    <name evidence="2" type="ORF">CLV63_113165</name>
</gene>
<proteinExistence type="predicted"/>
<protein>
    <submittedName>
        <fullName evidence="2">Uncharacterized protein</fullName>
    </submittedName>
</protein>
<feature type="region of interest" description="Disordered" evidence="1">
    <location>
        <begin position="1"/>
        <end position="28"/>
    </location>
</feature>
<feature type="compositionally biased region" description="Low complexity" evidence="1">
    <location>
        <begin position="1"/>
        <end position="10"/>
    </location>
</feature>
<dbReference type="AlphaFoldDB" id="A0A2P8DFK6"/>
<organism evidence="2 3">
    <name type="scientific">Murinocardiopsis flavida</name>
    <dbReference type="NCBI Taxonomy" id="645275"/>
    <lineage>
        <taxon>Bacteria</taxon>
        <taxon>Bacillati</taxon>
        <taxon>Actinomycetota</taxon>
        <taxon>Actinomycetes</taxon>
        <taxon>Streptosporangiales</taxon>
        <taxon>Nocardiopsidaceae</taxon>
        <taxon>Murinocardiopsis</taxon>
    </lineage>
</organism>
<name>A0A2P8DFK6_9ACTN</name>
<dbReference type="EMBL" id="PYGA01000013">
    <property type="protein sequence ID" value="PSK96002.1"/>
    <property type="molecule type" value="Genomic_DNA"/>
</dbReference>
<dbReference type="Proteomes" id="UP000240542">
    <property type="component" value="Unassembled WGS sequence"/>
</dbReference>
<comment type="caution">
    <text evidence="2">The sequence shown here is derived from an EMBL/GenBank/DDBJ whole genome shotgun (WGS) entry which is preliminary data.</text>
</comment>
<evidence type="ECO:0000313" key="2">
    <source>
        <dbReference type="EMBL" id="PSK96002.1"/>
    </source>
</evidence>
<keyword evidence="3" id="KW-1185">Reference proteome</keyword>
<evidence type="ECO:0000256" key="1">
    <source>
        <dbReference type="SAM" id="MobiDB-lite"/>
    </source>
</evidence>